<protein>
    <recommendedName>
        <fullName evidence="3">methylmalonyl-CoA mutase</fullName>
        <ecNumber evidence="3">5.4.99.2</ecNumber>
    </recommendedName>
</protein>
<dbReference type="PANTHER" id="PTHR48101">
    <property type="entry name" value="METHYLMALONYL-COA MUTASE, MITOCHONDRIAL-RELATED"/>
    <property type="match status" value="1"/>
</dbReference>
<evidence type="ECO:0000256" key="1">
    <source>
        <dbReference type="ARBA" id="ARBA00001922"/>
    </source>
</evidence>
<dbReference type="CDD" id="cd02071">
    <property type="entry name" value="MM_CoA_mut_B12_BD"/>
    <property type="match status" value="1"/>
</dbReference>
<dbReference type="EMBL" id="BOQT01000003">
    <property type="protein sequence ID" value="GIN19929.1"/>
    <property type="molecule type" value="Genomic_DNA"/>
</dbReference>
<feature type="domain" description="B12-binding" evidence="8">
    <location>
        <begin position="583"/>
        <end position="715"/>
    </location>
</feature>
<dbReference type="EC" id="5.4.99.2" evidence="3"/>
<gene>
    <name evidence="9" type="ORF">J1TS3_10630</name>
</gene>
<reference evidence="9 10" key="1">
    <citation type="submission" date="2021-03" db="EMBL/GenBank/DDBJ databases">
        <title>Antimicrobial resistance genes in bacteria isolated from Japanese honey, and their potential for conferring macrolide and lincosamide resistance in the American foulbrood pathogen Paenibacillus larvae.</title>
        <authorList>
            <person name="Okamoto M."/>
            <person name="Kumagai M."/>
            <person name="Kanamori H."/>
            <person name="Takamatsu D."/>
        </authorList>
    </citation>
    <scope>NUCLEOTIDE SEQUENCE [LARGE SCALE GENOMIC DNA]</scope>
    <source>
        <strain evidence="9 10">J1TS3</strain>
    </source>
</reference>
<evidence type="ECO:0000313" key="9">
    <source>
        <dbReference type="EMBL" id="GIN19929.1"/>
    </source>
</evidence>
<evidence type="ECO:0000259" key="8">
    <source>
        <dbReference type="PROSITE" id="PS51332"/>
    </source>
</evidence>
<proteinExistence type="inferred from homology"/>
<dbReference type="SUPFAM" id="SSF52242">
    <property type="entry name" value="Cobalamin (vitamin B12)-binding domain"/>
    <property type="match status" value="1"/>
</dbReference>
<dbReference type="PROSITE" id="PS51332">
    <property type="entry name" value="B12_BINDING"/>
    <property type="match status" value="1"/>
</dbReference>
<keyword evidence="7" id="KW-0170">Cobalt</keyword>
<dbReference type="PROSITE" id="PS00544">
    <property type="entry name" value="METMALONYL_COA_MUTASE"/>
    <property type="match status" value="1"/>
</dbReference>
<dbReference type="Pfam" id="PF01642">
    <property type="entry name" value="MM_CoA_mutase"/>
    <property type="match status" value="1"/>
</dbReference>
<evidence type="ECO:0000256" key="6">
    <source>
        <dbReference type="ARBA" id="ARBA00023235"/>
    </source>
</evidence>
<evidence type="ECO:0000256" key="7">
    <source>
        <dbReference type="ARBA" id="ARBA00023285"/>
    </source>
</evidence>
<dbReference type="Gene3D" id="3.40.50.280">
    <property type="entry name" value="Cobalamin-binding domain"/>
    <property type="match status" value="1"/>
</dbReference>
<keyword evidence="4" id="KW-0846">Cobalamin</keyword>
<dbReference type="Proteomes" id="UP000680279">
    <property type="component" value="Unassembled WGS sequence"/>
</dbReference>
<comment type="caution">
    <text evidence="9">The sequence shown here is derived from an EMBL/GenBank/DDBJ whole genome shotgun (WGS) entry which is preliminary data.</text>
</comment>
<dbReference type="InterPro" id="IPR006159">
    <property type="entry name" value="Acid_CoA_mut_C"/>
</dbReference>
<dbReference type="NCBIfam" id="TIGR00640">
    <property type="entry name" value="acid_CoA_mut_C"/>
    <property type="match status" value="1"/>
</dbReference>
<keyword evidence="5" id="KW-0479">Metal-binding</keyword>
<organism evidence="9 10">
    <name type="scientific">Siminovitchia fordii</name>
    <dbReference type="NCBI Taxonomy" id="254759"/>
    <lineage>
        <taxon>Bacteria</taxon>
        <taxon>Bacillati</taxon>
        <taxon>Bacillota</taxon>
        <taxon>Bacilli</taxon>
        <taxon>Bacillales</taxon>
        <taxon>Bacillaceae</taxon>
        <taxon>Siminovitchia</taxon>
    </lineage>
</organism>
<dbReference type="InterPro" id="IPR006099">
    <property type="entry name" value="MeMalonylCoA_mutase_a/b_cat"/>
</dbReference>
<dbReference type="CDD" id="cd03679">
    <property type="entry name" value="MM_CoA_mutase_alpha_like"/>
    <property type="match status" value="1"/>
</dbReference>
<sequence>MDEKPDFQSIVPRFTVIPQNQRALKNTSFTTNEQIEIKDLYTRKDLEHVEYTDTMPGLPPFTRGPYPTMYVNRPWTIRQYAGFSTAEESNAFYRRNLAMGQKGLSVAFDLATHRGYDSDHPRVEGDVGKAGVAIDSLLDMKILFDGIPLDQMSVSMTMNGAVIPVLAFFIVTAEEQGVKKEQLSGTIQNDILKEYMVRNTYIYPPEMSMRIIGDIFQYTSKHMPKFNSISISGYHMQEAGAPADIELAYTLADGLEYVRTGLKAGLDIDSFAPRLSFFWGIGMNYFMEVAKLRAARMMWAKLMSPFEPKKTKSLALRTHSQTSGWSLTEQDPYNNVVRTLIEAHAAATGHTQSLHTNALDEAIALPTDFSARIARNTQLFLQEETGLTNVIDPWGGSYYVETLTDELMKRAWNHIEEIEELGGMTKAIETGLPKMRIEEAAARRQALIDSNKETIIGVNRFRLEQEEEIEILNIDNTAVREKQLERIKQLKAQRSEDKVQAALKKLSEGAAGRSANLLELAVDAARERATLGEISSAIEKACGRHKAIIRSISGVYGSHFSNEEEITLIKEMTDEFMENEGRRPRILIAKMGQDGHDRGAKVIATAFADLGFDVDIGPLFQTPEETARQAAENDVHVIGVSSLAAGHRTLLPKLIEELVKIGREDIIVVIGGVIPPQDYDFLKENGAAAIFGPGTVIPVAAQKVIEEIYARLGYEEVDEPDD</sequence>
<evidence type="ECO:0000313" key="10">
    <source>
        <dbReference type="Proteomes" id="UP000680279"/>
    </source>
</evidence>
<evidence type="ECO:0000256" key="4">
    <source>
        <dbReference type="ARBA" id="ARBA00022628"/>
    </source>
</evidence>
<dbReference type="NCBIfam" id="NF006944">
    <property type="entry name" value="PRK09426.1"/>
    <property type="match status" value="1"/>
</dbReference>
<dbReference type="PANTHER" id="PTHR48101:SF4">
    <property type="entry name" value="METHYLMALONYL-COA MUTASE, MITOCHONDRIAL"/>
    <property type="match status" value="1"/>
</dbReference>
<dbReference type="SUPFAM" id="SSF51703">
    <property type="entry name" value="Cobalamin (vitamin B12)-dependent enzymes"/>
    <property type="match status" value="1"/>
</dbReference>
<dbReference type="RefSeq" id="WP_144516593.1">
    <property type="nucleotide sequence ID" value="NZ_BOQT01000003.1"/>
</dbReference>
<dbReference type="Pfam" id="PF02310">
    <property type="entry name" value="B12-binding"/>
    <property type="match status" value="1"/>
</dbReference>
<dbReference type="InterPro" id="IPR016176">
    <property type="entry name" value="Cbl-dep_enz_cat"/>
</dbReference>
<dbReference type="InterPro" id="IPR006158">
    <property type="entry name" value="Cobalamin-bd"/>
</dbReference>
<dbReference type="NCBIfam" id="TIGR00641">
    <property type="entry name" value="acid_CoA_mut_N"/>
    <property type="match status" value="1"/>
</dbReference>
<keyword evidence="6" id="KW-0413">Isomerase</keyword>
<name>A0ABQ4K2D0_9BACI</name>
<dbReference type="InterPro" id="IPR036724">
    <property type="entry name" value="Cobalamin-bd_sf"/>
</dbReference>
<evidence type="ECO:0000256" key="5">
    <source>
        <dbReference type="ARBA" id="ARBA00022723"/>
    </source>
</evidence>
<dbReference type="InterPro" id="IPR006098">
    <property type="entry name" value="MMCoA_mutase_a_cat"/>
</dbReference>
<accession>A0ABQ4K2D0</accession>
<dbReference type="InterPro" id="IPR058549">
    <property type="entry name" value="MeMalonylCoA_mutase_a/b_site"/>
</dbReference>
<evidence type="ECO:0000256" key="3">
    <source>
        <dbReference type="ARBA" id="ARBA00012398"/>
    </source>
</evidence>
<evidence type="ECO:0000256" key="2">
    <source>
        <dbReference type="ARBA" id="ARBA00008465"/>
    </source>
</evidence>
<comment type="cofactor">
    <cofactor evidence="1">
        <name>adenosylcob(III)alamin</name>
        <dbReference type="ChEBI" id="CHEBI:18408"/>
    </cofactor>
</comment>
<keyword evidence="10" id="KW-1185">Reference proteome</keyword>
<comment type="similarity">
    <text evidence="2">Belongs to the methylmalonyl-CoA mutase family.</text>
</comment>
<dbReference type="Gene3D" id="3.20.20.240">
    <property type="entry name" value="Methylmalonyl-CoA mutase"/>
    <property type="match status" value="1"/>
</dbReference>